<evidence type="ECO:0000313" key="1">
    <source>
        <dbReference type="EMBL" id="MDT2540200.1"/>
    </source>
</evidence>
<dbReference type="AlphaFoldDB" id="A0AAW8SZE4"/>
<organism evidence="1 2">
    <name type="scientific">Enterococcus raffinosus</name>
    <dbReference type="NCBI Taxonomy" id="71452"/>
    <lineage>
        <taxon>Bacteria</taxon>
        <taxon>Bacillati</taxon>
        <taxon>Bacillota</taxon>
        <taxon>Bacilli</taxon>
        <taxon>Lactobacillales</taxon>
        <taxon>Enterococcaceae</taxon>
        <taxon>Enterococcus</taxon>
    </lineage>
</organism>
<evidence type="ECO:0000313" key="2">
    <source>
        <dbReference type="Proteomes" id="UP001249240"/>
    </source>
</evidence>
<name>A0AAW8SZE4_9ENTE</name>
<comment type="caution">
    <text evidence="1">The sequence shown here is derived from an EMBL/GenBank/DDBJ whole genome shotgun (WGS) entry which is preliminary data.</text>
</comment>
<gene>
    <name evidence="1" type="ORF">P7D78_19025</name>
</gene>
<dbReference type="EMBL" id="JARPXM010000030">
    <property type="protein sequence ID" value="MDT2540200.1"/>
    <property type="molecule type" value="Genomic_DNA"/>
</dbReference>
<accession>A0AAW8SZE4</accession>
<dbReference type="RefSeq" id="WP_010746295.1">
    <property type="nucleotide sequence ID" value="NZ_BAAAXM010000008.1"/>
</dbReference>
<reference evidence="1" key="1">
    <citation type="submission" date="2023-03" db="EMBL/GenBank/DDBJ databases">
        <authorList>
            <person name="Shen W."/>
            <person name="Cai J."/>
        </authorList>
    </citation>
    <scope>NUCLEOTIDE SEQUENCE</scope>
    <source>
        <strain evidence="1">B646-2</strain>
    </source>
</reference>
<dbReference type="Proteomes" id="UP001249240">
    <property type="component" value="Unassembled WGS sequence"/>
</dbReference>
<sequence>MKDHGLGREQLFSLKRVTLEKRIKLFFKETKDSNSAIEMLVALQIRDELCEDDFSFMLADVAKYIFLRTRSNAILRRYYIYFMEYFDKKEWRLLLIKLFPTKSYILEKLKTLYSQFIKTPLAGLVGS</sequence>
<protein>
    <submittedName>
        <fullName evidence="1">Uncharacterized protein</fullName>
    </submittedName>
</protein>
<proteinExistence type="predicted"/>